<dbReference type="Pfam" id="PF03781">
    <property type="entry name" value="FGE-sulfatase"/>
    <property type="match status" value="1"/>
</dbReference>
<dbReference type="AlphaFoldDB" id="A0A158EW08"/>
<dbReference type="PANTHER" id="PTHR23150:SF19">
    <property type="entry name" value="FORMYLGLYCINE-GENERATING ENZYME"/>
    <property type="match status" value="1"/>
</dbReference>
<dbReference type="GO" id="GO:0016301">
    <property type="term" value="F:kinase activity"/>
    <property type="evidence" value="ECO:0007669"/>
    <property type="project" value="UniProtKB-KW"/>
</dbReference>
<dbReference type="SUPFAM" id="SSF56436">
    <property type="entry name" value="C-type lectin-like"/>
    <property type="match status" value="1"/>
</dbReference>
<name>A0A158EW08_9BURK</name>
<organism evidence="2 3">
    <name type="scientific">Caballeronia humi</name>
    <dbReference type="NCBI Taxonomy" id="326474"/>
    <lineage>
        <taxon>Bacteria</taxon>
        <taxon>Pseudomonadati</taxon>
        <taxon>Pseudomonadota</taxon>
        <taxon>Betaproteobacteria</taxon>
        <taxon>Burkholderiales</taxon>
        <taxon>Burkholderiaceae</taxon>
        <taxon>Caballeronia</taxon>
    </lineage>
</organism>
<keyword evidence="3" id="KW-1185">Reference proteome</keyword>
<dbReference type="InterPro" id="IPR042095">
    <property type="entry name" value="SUMF_sf"/>
</dbReference>
<dbReference type="Proteomes" id="UP000054977">
    <property type="component" value="Unassembled WGS sequence"/>
</dbReference>
<dbReference type="PANTHER" id="PTHR23150">
    <property type="entry name" value="SULFATASE MODIFYING FACTOR 1, 2"/>
    <property type="match status" value="1"/>
</dbReference>
<gene>
    <name evidence="2" type="ORF">AWB65_00276</name>
</gene>
<evidence type="ECO:0000259" key="1">
    <source>
        <dbReference type="Pfam" id="PF03781"/>
    </source>
</evidence>
<keyword evidence="2" id="KW-0418">Kinase</keyword>
<proteinExistence type="predicted"/>
<feature type="domain" description="Sulfatase-modifying factor enzyme-like" evidence="1">
    <location>
        <begin position="49"/>
        <end position="363"/>
    </location>
</feature>
<dbReference type="Gene3D" id="3.90.1580.10">
    <property type="entry name" value="paralog of FGE (formylglycine-generating enzyme)"/>
    <property type="match status" value="1"/>
</dbReference>
<dbReference type="GO" id="GO:0120147">
    <property type="term" value="F:formylglycine-generating oxidase activity"/>
    <property type="evidence" value="ECO:0007669"/>
    <property type="project" value="TreeGrafter"/>
</dbReference>
<dbReference type="EMBL" id="FCNW02000001">
    <property type="protein sequence ID" value="SAL11724.1"/>
    <property type="molecule type" value="Genomic_DNA"/>
</dbReference>
<keyword evidence="2" id="KW-0808">Transferase</keyword>
<evidence type="ECO:0000313" key="2">
    <source>
        <dbReference type="EMBL" id="SAL11724.1"/>
    </source>
</evidence>
<dbReference type="InterPro" id="IPR016187">
    <property type="entry name" value="CTDL_fold"/>
</dbReference>
<protein>
    <submittedName>
        <fullName evidence="2">Serine/threonine kinase</fullName>
    </submittedName>
</protein>
<accession>A0A158EW08</accession>
<reference evidence="2" key="1">
    <citation type="submission" date="2016-01" db="EMBL/GenBank/DDBJ databases">
        <authorList>
            <person name="Peeters C."/>
        </authorList>
    </citation>
    <scope>NUCLEOTIDE SEQUENCE [LARGE SCALE GENOMIC DNA]</scope>
    <source>
        <strain evidence="2">LMG 22934</strain>
    </source>
</reference>
<dbReference type="OrthoDB" id="9768004at2"/>
<dbReference type="InterPro" id="IPR051043">
    <property type="entry name" value="Sulfatase_Mod_Factor_Kinase"/>
</dbReference>
<comment type="caution">
    <text evidence="2">The sequence shown here is derived from an EMBL/GenBank/DDBJ whole genome shotgun (WGS) entry which is preliminary data.</text>
</comment>
<dbReference type="STRING" id="326474.AWB65_00276"/>
<evidence type="ECO:0000313" key="3">
    <source>
        <dbReference type="Proteomes" id="UP000054977"/>
    </source>
</evidence>
<dbReference type="InterPro" id="IPR005532">
    <property type="entry name" value="SUMF_dom"/>
</dbReference>
<sequence length="381" mass="41512">MPCSSSTKRFTALAILLAGLVGIGSAFAVYHHNRGPAPLTLGDGRTGPADMVWIAGGDFVMGSDHRDASPNEGPAHRVRLNGYWIDRYDVTNAEFSRFVAATGYITTAERKPTWEELKVQAPPGTPAPDDSLLVPGALVFSGTDQPVRLDDYTRWWKYVPGANWRHPEGPGSNIAGRERHPVVQVSYEDAHAYAKWARKRLPTEAEWEYAARGGLEQADFAWGAEFAPGGRKMANTWDDAARPFPVAARSNEKVQVGTSAVGRYAPNGYGLYDMAGNVWQWVGDWYRSDAFRIEAAASKVPMNPAGPQDSFDPELGPTAHAPLRVTHGGSFLCSDSYCTSYRTSARRGTDPMNGMSHLGFRLAMDQSAWEARAQSASTAAD</sequence>
<dbReference type="RefSeq" id="WP_087665421.1">
    <property type="nucleotide sequence ID" value="NZ_FCNW02000001.1"/>
</dbReference>